<evidence type="ECO:0000256" key="1">
    <source>
        <dbReference type="SAM" id="MobiDB-lite"/>
    </source>
</evidence>
<feature type="compositionally biased region" description="Polar residues" evidence="1">
    <location>
        <begin position="255"/>
        <end position="264"/>
    </location>
</feature>
<evidence type="ECO:0000313" key="3">
    <source>
        <dbReference type="Proteomes" id="UP000289482"/>
    </source>
</evidence>
<reference evidence="2 3" key="1">
    <citation type="submission" date="2019-01" db="EMBL/GenBank/DDBJ databases">
        <title>Draft genome sequences of the type strain Streptomyces sioyaensis DSM 40032 and its novel strain, TM32, a thermotolerant antibiotics-producing actinobacterium.</title>
        <authorList>
            <person name="Nakaew N."/>
            <person name="Lumyong S."/>
            <person name="Sloan W.T."/>
            <person name="Sungthong R."/>
        </authorList>
    </citation>
    <scope>NUCLEOTIDE SEQUENCE [LARGE SCALE GENOMIC DNA]</scope>
    <source>
        <strain evidence="2 3">DSM 40032</strain>
    </source>
</reference>
<gene>
    <name evidence="2" type="ORF">EST54_11355</name>
</gene>
<feature type="region of interest" description="Disordered" evidence="1">
    <location>
        <begin position="244"/>
        <end position="264"/>
    </location>
</feature>
<dbReference type="RefSeq" id="WP_129247487.1">
    <property type="nucleotide sequence ID" value="NZ_JABZEL010000008.1"/>
</dbReference>
<dbReference type="Pfam" id="PF13671">
    <property type="entry name" value="AAA_33"/>
    <property type="match status" value="1"/>
</dbReference>
<feature type="region of interest" description="Disordered" evidence="1">
    <location>
        <begin position="193"/>
        <end position="216"/>
    </location>
</feature>
<comment type="caution">
    <text evidence="2">The sequence shown here is derived from an EMBL/GenBank/DDBJ whole genome shotgun (WGS) entry which is preliminary data.</text>
</comment>
<proteinExistence type="predicted"/>
<dbReference type="SUPFAM" id="SSF52540">
    <property type="entry name" value="P-loop containing nucleoside triphosphate hydrolases"/>
    <property type="match status" value="1"/>
</dbReference>
<evidence type="ECO:0000313" key="2">
    <source>
        <dbReference type="EMBL" id="RXS67596.1"/>
    </source>
</evidence>
<dbReference type="EMBL" id="SDIF01000024">
    <property type="protein sequence ID" value="RXS67596.1"/>
    <property type="molecule type" value="Genomic_DNA"/>
</dbReference>
<keyword evidence="3" id="KW-1185">Reference proteome</keyword>
<dbReference type="Proteomes" id="UP000289482">
    <property type="component" value="Unassembled WGS sequence"/>
</dbReference>
<sequence length="264" mass="28069">MPEAGAAPSGSPQAPSLAGHRGLLDLRGRTDAGPAPSSPFTMAYPANAVVVVSGLPGSGKSTLLRRAPAQATVIDPRAVHVACEAVMPGWLPYGLYRPWARWRHIRWLHRELRGDGPLLVHDCGSRPWVRRWMARAAGRRGRPLHLVLLDVGRAEALSGQESRGRRAPRRAFARHHRGLDRLLRRLSEAAAAGPSPAAVRPAADGAAEVPAPRTPLPVPPCVAEAVSVVLLGGPTRGLATWEFARPPRPARPAGSGTTRLHSGT</sequence>
<accession>A0A4Q1QZR0</accession>
<dbReference type="Gene3D" id="3.40.50.300">
    <property type="entry name" value="P-loop containing nucleotide triphosphate hydrolases"/>
    <property type="match status" value="1"/>
</dbReference>
<dbReference type="InterPro" id="IPR027417">
    <property type="entry name" value="P-loop_NTPase"/>
</dbReference>
<feature type="compositionally biased region" description="Low complexity" evidence="1">
    <location>
        <begin position="193"/>
        <end position="211"/>
    </location>
</feature>
<name>A0A4Q1QZR0_9ACTN</name>
<organism evidence="2 3">
    <name type="scientific">Streptomyces sioyaensis</name>
    <dbReference type="NCBI Taxonomy" id="67364"/>
    <lineage>
        <taxon>Bacteria</taxon>
        <taxon>Bacillati</taxon>
        <taxon>Actinomycetota</taxon>
        <taxon>Actinomycetes</taxon>
        <taxon>Kitasatosporales</taxon>
        <taxon>Streptomycetaceae</taxon>
        <taxon>Streptomyces</taxon>
    </lineage>
</organism>
<dbReference type="AlphaFoldDB" id="A0A4Q1QZR0"/>
<dbReference type="GeneID" id="95778577"/>
<protein>
    <submittedName>
        <fullName evidence="2">ATP/GTP-binding protein</fullName>
    </submittedName>
</protein>